<dbReference type="OrthoDB" id="9770043at2"/>
<dbReference type="NCBIfam" id="TIGR03606">
    <property type="entry name" value="non_repeat_PQQ"/>
    <property type="match status" value="1"/>
</dbReference>
<evidence type="ECO:0000259" key="2">
    <source>
        <dbReference type="Pfam" id="PF07995"/>
    </source>
</evidence>
<dbReference type="EMBL" id="OOGT01000022">
    <property type="protein sequence ID" value="SPL69612.1"/>
    <property type="molecule type" value="Genomic_DNA"/>
</dbReference>
<name>A0A2U3MW05_9GAMM</name>
<dbReference type="PANTHER" id="PTHR19328:SF13">
    <property type="entry name" value="HIPL1 PROTEIN"/>
    <property type="match status" value="1"/>
</dbReference>
<organism evidence="3 4">
    <name type="scientific">Acinetobacter stercoris</name>
    <dbReference type="NCBI Taxonomy" id="2126983"/>
    <lineage>
        <taxon>Bacteria</taxon>
        <taxon>Pseudomonadati</taxon>
        <taxon>Pseudomonadota</taxon>
        <taxon>Gammaproteobacteria</taxon>
        <taxon>Moraxellales</taxon>
        <taxon>Moraxellaceae</taxon>
        <taxon>Acinetobacter</taxon>
    </lineage>
</organism>
<evidence type="ECO:0000313" key="4">
    <source>
        <dbReference type="Proteomes" id="UP000245974"/>
    </source>
</evidence>
<dbReference type="Pfam" id="PF07995">
    <property type="entry name" value="GSDH"/>
    <property type="match status" value="2"/>
</dbReference>
<keyword evidence="3" id="KW-0560">Oxidoreductase</keyword>
<keyword evidence="1" id="KW-0732">Signal</keyword>
<dbReference type="InterPro" id="IPR019893">
    <property type="entry name" value="SndH-like"/>
</dbReference>
<accession>A0A2U3MW05</accession>
<feature type="domain" description="Glucose/Sorbosone dehydrogenase" evidence="2">
    <location>
        <begin position="50"/>
        <end position="308"/>
    </location>
</feature>
<dbReference type="RefSeq" id="WP_121973134.1">
    <property type="nucleotide sequence ID" value="NZ_OOGT01000022.1"/>
</dbReference>
<dbReference type="SUPFAM" id="SSF50952">
    <property type="entry name" value="Soluble quinoprotein glucose dehydrogenase"/>
    <property type="match status" value="1"/>
</dbReference>
<feature type="signal peptide" evidence="1">
    <location>
        <begin position="1"/>
        <end position="24"/>
    </location>
</feature>
<dbReference type="InParanoid" id="A0A2U3MW05"/>
<dbReference type="AlphaFoldDB" id="A0A2U3MW05"/>
<dbReference type="InterPro" id="IPR011042">
    <property type="entry name" value="6-blade_b-propeller_TolB-like"/>
</dbReference>
<proteinExistence type="predicted"/>
<dbReference type="Proteomes" id="UP000245974">
    <property type="component" value="Unassembled WGS sequence"/>
</dbReference>
<dbReference type="Gene3D" id="2.120.10.30">
    <property type="entry name" value="TolB, C-terminal domain"/>
    <property type="match status" value="1"/>
</dbReference>
<dbReference type="PANTHER" id="PTHR19328">
    <property type="entry name" value="HEDGEHOG-INTERACTING PROTEIN"/>
    <property type="match status" value="1"/>
</dbReference>
<reference evidence="4" key="1">
    <citation type="submission" date="2018-03" db="EMBL/GenBank/DDBJ databases">
        <authorList>
            <person name="Blom J."/>
        </authorList>
    </citation>
    <scope>NUCLEOTIDE SEQUENCE [LARGE SCALE GENOMIC DNA]</scope>
    <source>
        <strain evidence="4">KPC-SM-21</strain>
    </source>
</reference>
<evidence type="ECO:0000313" key="3">
    <source>
        <dbReference type="EMBL" id="SPL69612.1"/>
    </source>
</evidence>
<dbReference type="InterPro" id="IPR012938">
    <property type="entry name" value="Glc/Sorbosone_DH"/>
</dbReference>
<feature type="chain" id="PRO_5015409321" evidence="1">
    <location>
        <begin position="25"/>
        <end position="482"/>
    </location>
</feature>
<dbReference type="InterPro" id="IPR011041">
    <property type="entry name" value="Quinoprot_gluc/sorb_DH_b-prop"/>
</dbReference>
<keyword evidence="4" id="KW-1185">Reference proteome</keyword>
<dbReference type="GO" id="GO:0008876">
    <property type="term" value="F:quinoprotein glucose dehydrogenase activity"/>
    <property type="evidence" value="ECO:0007669"/>
    <property type="project" value="UniProtKB-EC"/>
</dbReference>
<feature type="domain" description="Glucose/Sorbosone dehydrogenase" evidence="2">
    <location>
        <begin position="372"/>
        <end position="455"/>
    </location>
</feature>
<gene>
    <name evidence="3" type="primary">gdhB</name>
    <name evidence="3" type="ORF">KPC_0790</name>
</gene>
<evidence type="ECO:0000256" key="1">
    <source>
        <dbReference type="SAM" id="SignalP"/>
    </source>
</evidence>
<sequence length="482" mass="53278">MKKATQLSSLSLLITALFSQQVFADVPLTLEQYNQATNPEFKRTVVVQNLNSPHNLVWGGDNNLWLTEQTSGNIVRINPNTGAKKTIFTVPDMVYDEGAQYGLLGIALDPKFNQANHQFVYVSVSIKNPNAKDPAFPNQMVIRRYTYDAKKDTLVNPVDIIKGLPCSRDHQSSRLVIGPDNKIYYTIGDQGSNQLTYLFKPNLAQKTPTKAEVSAKDWHKYAGKILRLNLDGSIPSDNPYFDGVQSHIYTIGHRNAQGLSFAPNGKLLQSEQSANSDDEINLIVKGGNYGWPYVAGYKDNNGYAYANFSAAKGDQSKIKDPALNGLKAPEGVRVTKESEWSDKNFIQPLKTLFTVGNDHNFNDPTCGEYAYVCWPTVAASSAYFYKGGKSAIPGWENSLLVTSLKRGVIFRIQMDDSISVTKGDAIPMFRSENRYRDIVASPNGNELFVITDNAGSVQKNDGTVTKTVANPGALIKFTYQPK</sequence>
<dbReference type="EC" id="1.1.5.2" evidence="3"/>
<protein>
    <submittedName>
        <fullName evidence="3">Quinoprotein glucose dehydrogenase B</fullName>
        <ecNumber evidence="3">1.1.5.2</ecNumber>
    </submittedName>
</protein>